<evidence type="ECO:0000313" key="2">
    <source>
        <dbReference type="Proteomes" id="UP000053240"/>
    </source>
</evidence>
<organism evidence="1 2">
    <name type="scientific">Papilio machaon</name>
    <name type="common">Old World swallowtail butterfly</name>
    <dbReference type="NCBI Taxonomy" id="76193"/>
    <lineage>
        <taxon>Eukaryota</taxon>
        <taxon>Metazoa</taxon>
        <taxon>Ecdysozoa</taxon>
        <taxon>Arthropoda</taxon>
        <taxon>Hexapoda</taxon>
        <taxon>Insecta</taxon>
        <taxon>Pterygota</taxon>
        <taxon>Neoptera</taxon>
        <taxon>Endopterygota</taxon>
        <taxon>Lepidoptera</taxon>
        <taxon>Glossata</taxon>
        <taxon>Ditrysia</taxon>
        <taxon>Papilionoidea</taxon>
        <taxon>Papilionidae</taxon>
        <taxon>Papilioninae</taxon>
        <taxon>Papilio</taxon>
    </lineage>
</organism>
<dbReference type="EMBL" id="KQ461195">
    <property type="protein sequence ID" value="KPJ06795.1"/>
    <property type="molecule type" value="Genomic_DNA"/>
</dbReference>
<protein>
    <submittedName>
        <fullName evidence="1">Uncharacterized protein</fullName>
    </submittedName>
</protein>
<sequence>MENLAGRSILMGIKPFDGTVSYSKKKVTQQAKTGRMANPRGGIQYAISPPSITNGANMEPTLAIIDENPIAAFLTTVGNSSEQYKYTTTKTIKLDTTPVHANTTENTPEGTNISVIKQRAQIKLNTITIVFLPAIFNNGIDTKLPRRETLALAATLINTFPLKCPTYCDTP</sequence>
<evidence type="ECO:0000313" key="1">
    <source>
        <dbReference type="EMBL" id="KPJ06795.1"/>
    </source>
</evidence>
<proteinExistence type="predicted"/>
<dbReference type="Proteomes" id="UP000053240">
    <property type="component" value="Unassembled WGS sequence"/>
</dbReference>
<gene>
    <name evidence="1" type="ORF">RR48_11842</name>
</gene>
<accession>A0A194QP94</accession>
<name>A0A194QP94_PAPMA</name>
<dbReference type="InParanoid" id="A0A194QP94"/>
<keyword evidence="2" id="KW-1185">Reference proteome</keyword>
<dbReference type="AlphaFoldDB" id="A0A194QP94"/>
<reference evidence="1 2" key="1">
    <citation type="journal article" date="2015" name="Nat. Commun.">
        <title>Outbred genome sequencing and CRISPR/Cas9 gene editing in butterflies.</title>
        <authorList>
            <person name="Li X."/>
            <person name="Fan D."/>
            <person name="Zhang W."/>
            <person name="Liu G."/>
            <person name="Zhang L."/>
            <person name="Zhao L."/>
            <person name="Fang X."/>
            <person name="Chen L."/>
            <person name="Dong Y."/>
            <person name="Chen Y."/>
            <person name="Ding Y."/>
            <person name="Zhao R."/>
            <person name="Feng M."/>
            <person name="Zhu Y."/>
            <person name="Feng Y."/>
            <person name="Jiang X."/>
            <person name="Zhu D."/>
            <person name="Xiang H."/>
            <person name="Feng X."/>
            <person name="Li S."/>
            <person name="Wang J."/>
            <person name="Zhang G."/>
            <person name="Kronforst M.R."/>
            <person name="Wang W."/>
        </authorList>
    </citation>
    <scope>NUCLEOTIDE SEQUENCE [LARGE SCALE GENOMIC DNA]</scope>
    <source>
        <strain evidence="1">Ya'a_city_454_Pm</strain>
        <tissue evidence="1">Whole body</tissue>
    </source>
</reference>